<dbReference type="GO" id="GO:0006633">
    <property type="term" value="P:fatty acid biosynthetic process"/>
    <property type="evidence" value="ECO:0007669"/>
    <property type="project" value="UniProtKB-KW"/>
</dbReference>
<comment type="similarity">
    <text evidence="2">Belongs to the zinc-containing alcohol dehydrogenase family. Quinone oxidoreductase subfamily.</text>
</comment>
<evidence type="ECO:0000256" key="13">
    <source>
        <dbReference type="ARBA" id="ARBA00042123"/>
    </source>
</evidence>
<dbReference type="InterPro" id="IPR011032">
    <property type="entry name" value="GroES-like_sf"/>
</dbReference>
<dbReference type="SUPFAM" id="SSF51735">
    <property type="entry name" value="NAD(P)-binding Rossmann-fold domains"/>
    <property type="match status" value="1"/>
</dbReference>
<dbReference type="InterPro" id="IPR013154">
    <property type="entry name" value="ADH-like_N"/>
</dbReference>
<dbReference type="Pfam" id="PF08240">
    <property type="entry name" value="ADH_N"/>
    <property type="match status" value="1"/>
</dbReference>
<evidence type="ECO:0000256" key="14">
    <source>
        <dbReference type="ARBA" id="ARBA00048843"/>
    </source>
</evidence>
<keyword evidence="10" id="KW-0275">Fatty acid biosynthesis</keyword>
<feature type="domain" description="Enoyl reductase (ER)" evidence="15">
    <location>
        <begin position="47"/>
        <end position="362"/>
    </location>
</feature>
<keyword evidence="6" id="KW-0809">Transit peptide</keyword>
<gene>
    <name evidence="17" type="primary">LOC107222002</name>
</gene>
<keyword evidence="3" id="KW-0444">Lipid biosynthesis</keyword>
<dbReference type="PANTHER" id="PTHR43981">
    <property type="entry name" value="ENOYL-[ACYL-CARRIER-PROTEIN] REDUCTASE, MITOCHONDRIAL"/>
    <property type="match status" value="1"/>
</dbReference>
<comment type="catalytic activity">
    <reaction evidence="14">
        <text>a 2,3-saturated acyl-[ACP] + NADP(+) = a (2E)-enoyl-[ACP] + NADPH + H(+)</text>
        <dbReference type="Rhea" id="RHEA:22564"/>
        <dbReference type="Rhea" id="RHEA-COMP:9925"/>
        <dbReference type="Rhea" id="RHEA-COMP:9926"/>
        <dbReference type="ChEBI" id="CHEBI:15378"/>
        <dbReference type="ChEBI" id="CHEBI:57783"/>
        <dbReference type="ChEBI" id="CHEBI:58349"/>
        <dbReference type="ChEBI" id="CHEBI:78784"/>
        <dbReference type="ChEBI" id="CHEBI:78785"/>
        <dbReference type="EC" id="1.3.1.104"/>
    </reaction>
</comment>
<evidence type="ECO:0000256" key="11">
    <source>
        <dbReference type="ARBA" id="ARBA00038963"/>
    </source>
</evidence>
<accession>A0A6J0BPN5</accession>
<dbReference type="SUPFAM" id="SSF50129">
    <property type="entry name" value="GroES-like"/>
    <property type="match status" value="1"/>
</dbReference>
<evidence type="ECO:0000256" key="7">
    <source>
        <dbReference type="ARBA" id="ARBA00023002"/>
    </source>
</evidence>
<keyword evidence="16" id="KW-1185">Reference proteome</keyword>
<protein>
    <recommendedName>
        <fullName evidence="12">Enoyl-[acyl-carrier-protein] reductase, mitochondrial</fullName>
        <ecNumber evidence="11">1.3.1.104</ecNumber>
    </recommendedName>
    <alternativeName>
        <fullName evidence="13">2-enoyl thioester reductase</fullName>
    </alternativeName>
</protein>
<dbReference type="InterPro" id="IPR036291">
    <property type="entry name" value="NAD(P)-bd_dom_sf"/>
</dbReference>
<dbReference type="OrthoDB" id="7482721at2759"/>
<dbReference type="GO" id="GO:0005739">
    <property type="term" value="C:mitochondrion"/>
    <property type="evidence" value="ECO:0007669"/>
    <property type="project" value="UniProtKB-SubCell"/>
</dbReference>
<keyword evidence="5" id="KW-0521">NADP</keyword>
<evidence type="ECO:0000256" key="6">
    <source>
        <dbReference type="ARBA" id="ARBA00022946"/>
    </source>
</evidence>
<dbReference type="EC" id="1.3.1.104" evidence="11"/>
<keyword evidence="8" id="KW-0443">Lipid metabolism</keyword>
<organism evidence="17">
    <name type="scientific">Neodiprion lecontei</name>
    <name type="common">Redheaded pine sawfly</name>
    <dbReference type="NCBI Taxonomy" id="441921"/>
    <lineage>
        <taxon>Eukaryota</taxon>
        <taxon>Metazoa</taxon>
        <taxon>Ecdysozoa</taxon>
        <taxon>Arthropoda</taxon>
        <taxon>Hexapoda</taxon>
        <taxon>Insecta</taxon>
        <taxon>Pterygota</taxon>
        <taxon>Neoptera</taxon>
        <taxon>Endopterygota</taxon>
        <taxon>Hymenoptera</taxon>
        <taxon>Tenthredinoidea</taxon>
        <taxon>Diprionidae</taxon>
        <taxon>Diprioninae</taxon>
        <taxon>Neodiprion</taxon>
    </lineage>
</organism>
<keyword evidence="4" id="KW-0276">Fatty acid metabolism</keyword>
<dbReference type="InterPro" id="IPR020843">
    <property type="entry name" value="ER"/>
</dbReference>
<evidence type="ECO:0000256" key="2">
    <source>
        <dbReference type="ARBA" id="ARBA00010371"/>
    </source>
</evidence>
<dbReference type="GeneID" id="107222002"/>
<dbReference type="AlphaFoldDB" id="A0A6J0BPN5"/>
<dbReference type="KEGG" id="nlo:107222002"/>
<evidence type="ECO:0000256" key="12">
    <source>
        <dbReference type="ARBA" id="ARBA00041058"/>
    </source>
</evidence>
<dbReference type="InParanoid" id="A0A6J0BPN5"/>
<dbReference type="Gene3D" id="3.40.50.720">
    <property type="entry name" value="NAD(P)-binding Rossmann-like Domain"/>
    <property type="match status" value="1"/>
</dbReference>
<evidence type="ECO:0000313" key="17">
    <source>
        <dbReference type="RefSeq" id="XP_015516681.2"/>
    </source>
</evidence>
<evidence type="ECO:0000256" key="9">
    <source>
        <dbReference type="ARBA" id="ARBA00023128"/>
    </source>
</evidence>
<name>A0A6J0BPN5_NEOLC</name>
<evidence type="ECO:0000256" key="1">
    <source>
        <dbReference type="ARBA" id="ARBA00004173"/>
    </source>
</evidence>
<evidence type="ECO:0000256" key="8">
    <source>
        <dbReference type="ARBA" id="ARBA00023098"/>
    </source>
</evidence>
<sequence length="371" mass="40986">MASLQVRKYFATASRTLLNVDFVTTRLMSACSSEILTKYLRYQEYGEPVKVLSINTEKLAKPNDNQVTVKWILSPVNPADINTIQGKYASKPPLPAIPGNEGVGEILQVGAGVKNLQLGDKVVPNSGHIGTWRTHAVYDAQELLKIPKELGNLEASMLNVNPCTAYRMLKDFECLKPGDSVLQNGGNSAVGQNVIQLCKVWGFKCVSVVRDRPTISKLKDELINLGATEVLTEEEIRTTSIFKNELPRPKLALNCIGGKSALELLRHLNKNGTMVTYGGMSREPVTVPTSALIFKNITVKGFWATAWTNSNTDSKERREMYDELAQLLISKNLKPPAAKIVPFNKYQEAVMNTLSIVGKTGLKYILDMTKE</sequence>
<evidence type="ECO:0000256" key="10">
    <source>
        <dbReference type="ARBA" id="ARBA00023160"/>
    </source>
</evidence>
<evidence type="ECO:0000313" key="16">
    <source>
        <dbReference type="Proteomes" id="UP000829291"/>
    </source>
</evidence>
<evidence type="ECO:0000259" key="15">
    <source>
        <dbReference type="SMART" id="SM00829"/>
    </source>
</evidence>
<dbReference type="CDD" id="cd08290">
    <property type="entry name" value="ETR"/>
    <property type="match status" value="1"/>
</dbReference>
<evidence type="ECO:0000256" key="4">
    <source>
        <dbReference type="ARBA" id="ARBA00022832"/>
    </source>
</evidence>
<dbReference type="GO" id="GO:0141148">
    <property type="term" value="F:enoyl-[acyl-carrier-protein] reductase (NADPH) activity"/>
    <property type="evidence" value="ECO:0007669"/>
    <property type="project" value="UniProtKB-EC"/>
</dbReference>
<dbReference type="RefSeq" id="XP_015516681.2">
    <property type="nucleotide sequence ID" value="XM_015661195.2"/>
</dbReference>
<evidence type="ECO:0000256" key="3">
    <source>
        <dbReference type="ARBA" id="ARBA00022516"/>
    </source>
</evidence>
<evidence type="ECO:0000256" key="5">
    <source>
        <dbReference type="ARBA" id="ARBA00022857"/>
    </source>
</evidence>
<dbReference type="InterPro" id="IPR051034">
    <property type="entry name" value="Mito_Enoyl-ACP_Reductase"/>
</dbReference>
<dbReference type="FunCoup" id="A0A6J0BPN5">
    <property type="interactions" value="2042"/>
</dbReference>
<dbReference type="SMART" id="SM00829">
    <property type="entry name" value="PKS_ER"/>
    <property type="match status" value="1"/>
</dbReference>
<keyword evidence="7" id="KW-0560">Oxidoreductase</keyword>
<dbReference type="Gene3D" id="3.90.180.10">
    <property type="entry name" value="Medium-chain alcohol dehydrogenases, catalytic domain"/>
    <property type="match status" value="1"/>
</dbReference>
<keyword evidence="9" id="KW-0496">Mitochondrion</keyword>
<dbReference type="Pfam" id="PF00107">
    <property type="entry name" value="ADH_zinc_N"/>
    <property type="match status" value="1"/>
</dbReference>
<dbReference type="PANTHER" id="PTHR43981:SF2">
    <property type="entry name" value="ENOYL-[ACYL-CARRIER-PROTEIN] REDUCTASE, MITOCHONDRIAL"/>
    <property type="match status" value="1"/>
</dbReference>
<comment type="subcellular location">
    <subcellularLocation>
        <location evidence="1">Mitochondrion</location>
    </subcellularLocation>
</comment>
<dbReference type="Proteomes" id="UP000829291">
    <property type="component" value="Chromosome 1"/>
</dbReference>
<reference evidence="17" key="1">
    <citation type="submission" date="2025-08" db="UniProtKB">
        <authorList>
            <consortium name="RefSeq"/>
        </authorList>
    </citation>
    <scope>IDENTIFICATION</scope>
    <source>
        <tissue evidence="17">Thorax and Abdomen</tissue>
    </source>
</reference>
<dbReference type="InterPro" id="IPR013149">
    <property type="entry name" value="ADH-like_C"/>
</dbReference>
<proteinExistence type="inferred from homology"/>